<sequence>MPFNQHRDACLRMKNATLPRASFAIENSARGNFEDFVNPGEWEKANLDADSCAVGGKLSDDGRTPAGCSLNNCGK</sequence>
<name>A0AAW2GLF4_9HYME</name>
<evidence type="ECO:0000313" key="2">
    <source>
        <dbReference type="Proteomes" id="UP001430953"/>
    </source>
</evidence>
<organism evidence="1 2">
    <name type="scientific">Cardiocondyla obscurior</name>
    <dbReference type="NCBI Taxonomy" id="286306"/>
    <lineage>
        <taxon>Eukaryota</taxon>
        <taxon>Metazoa</taxon>
        <taxon>Ecdysozoa</taxon>
        <taxon>Arthropoda</taxon>
        <taxon>Hexapoda</taxon>
        <taxon>Insecta</taxon>
        <taxon>Pterygota</taxon>
        <taxon>Neoptera</taxon>
        <taxon>Endopterygota</taxon>
        <taxon>Hymenoptera</taxon>
        <taxon>Apocrita</taxon>
        <taxon>Aculeata</taxon>
        <taxon>Formicoidea</taxon>
        <taxon>Formicidae</taxon>
        <taxon>Myrmicinae</taxon>
        <taxon>Cardiocondyla</taxon>
    </lineage>
</organism>
<keyword evidence="2" id="KW-1185">Reference proteome</keyword>
<reference evidence="1 2" key="1">
    <citation type="submission" date="2023-03" db="EMBL/GenBank/DDBJ databases">
        <title>High recombination rates correlate with genetic variation in Cardiocondyla obscurior ants.</title>
        <authorList>
            <person name="Errbii M."/>
        </authorList>
    </citation>
    <scope>NUCLEOTIDE SEQUENCE [LARGE SCALE GENOMIC DNA]</scope>
    <source>
        <strain evidence="1">Alpha-2009</strain>
        <tissue evidence="1">Whole body</tissue>
    </source>
</reference>
<dbReference type="Proteomes" id="UP001430953">
    <property type="component" value="Unassembled WGS sequence"/>
</dbReference>
<dbReference type="AlphaFoldDB" id="A0AAW2GLF4"/>
<comment type="caution">
    <text evidence="1">The sequence shown here is derived from an EMBL/GenBank/DDBJ whole genome shotgun (WGS) entry which is preliminary data.</text>
</comment>
<evidence type="ECO:0000313" key="1">
    <source>
        <dbReference type="EMBL" id="KAL0128305.1"/>
    </source>
</evidence>
<accession>A0AAW2GLF4</accession>
<dbReference type="EMBL" id="JADYXP020000003">
    <property type="protein sequence ID" value="KAL0128305.1"/>
    <property type="molecule type" value="Genomic_DNA"/>
</dbReference>
<gene>
    <name evidence="1" type="ORF">PUN28_003522</name>
</gene>
<protein>
    <submittedName>
        <fullName evidence="1">Uncharacterized protein</fullName>
    </submittedName>
</protein>
<proteinExistence type="predicted"/>